<evidence type="ECO:0000256" key="1">
    <source>
        <dbReference type="ARBA" id="ARBA00004561"/>
    </source>
</evidence>
<accession>A0AA92X2S2</accession>
<evidence type="ECO:0000259" key="5">
    <source>
        <dbReference type="Pfam" id="PF00419"/>
    </source>
</evidence>
<evidence type="ECO:0000313" key="7">
    <source>
        <dbReference type="EMBL" id="RJF55026.1"/>
    </source>
</evidence>
<dbReference type="AlphaFoldDB" id="A0AA92X2S2"/>
<sequence length="336" mass="35483">MATSAHVFSGENISIDERLGAQVMRKVIFSLLILTLLSPVTGFAGCILSSVKDARLNLGNIYVDPNAAVGSVLFARVITLPTSGLIGLCYNSSAYEAVMTGAFSTPNADFPAVYESGVPGLGLRVRDIIDESKSLPIVRSLPPSDYAIIVKSIKVEFIKTGNITSGSVNSGNIASFSVANLTNRLQTFLTLSVRGGIITRKTCWAKQPTTINVPLGNFSSSDFPAIGSTTPAKIFTIDLLCDDNKTPVYISIDPLGGYSPDSGILTIEPGEGVANGVAVKLTYENGANVIFGSEKTYYGASDNRLIIPLRAQYIRRGGVVTPGAANTAITFTITQN</sequence>
<dbReference type="GO" id="GO:0009289">
    <property type="term" value="C:pilus"/>
    <property type="evidence" value="ECO:0007669"/>
    <property type="project" value="UniProtKB-SubCell"/>
</dbReference>
<name>A0AA92X2S2_9GAMM</name>
<dbReference type="PANTHER" id="PTHR33420:SF14">
    <property type="entry name" value="TYPE 1 FIMBRIN D-MANNOSE SPECIFIC ADHESIN"/>
    <property type="match status" value="1"/>
</dbReference>
<feature type="domain" description="MrkD-like receptor binding" evidence="6">
    <location>
        <begin position="56"/>
        <end position="187"/>
    </location>
</feature>
<dbReference type="InterPro" id="IPR008966">
    <property type="entry name" value="Adhesion_dom_sf"/>
</dbReference>
<dbReference type="Pfam" id="PF00419">
    <property type="entry name" value="Fimbrial"/>
    <property type="match status" value="1"/>
</dbReference>
<dbReference type="GO" id="GO:0043709">
    <property type="term" value="P:cell adhesion involved in single-species biofilm formation"/>
    <property type="evidence" value="ECO:0007669"/>
    <property type="project" value="TreeGrafter"/>
</dbReference>
<dbReference type="InterPro" id="IPR054160">
    <property type="entry name" value="MrkD_recept-bd"/>
</dbReference>
<reference evidence="7 8" key="1">
    <citation type="submission" date="2018-09" db="EMBL/GenBank/DDBJ databases">
        <title>Draft genome of a novel serratia sp. strain with antifungal activity.</title>
        <authorList>
            <person name="Dichmann S.I."/>
            <person name="Park B.P."/>
            <person name="Pathiraja D."/>
            <person name="Choi I.-G."/>
            <person name="Stougaard P."/>
            <person name="Hennessy R.C."/>
        </authorList>
    </citation>
    <scope>NUCLEOTIDE SEQUENCE [LARGE SCALE GENOMIC DNA]</scope>
    <source>
        <strain evidence="7 8">S40</strain>
    </source>
</reference>
<dbReference type="InterPro" id="IPR036937">
    <property type="entry name" value="Adhesion_dom_fimbrial_sf"/>
</dbReference>
<evidence type="ECO:0000313" key="8">
    <source>
        <dbReference type="Proteomes" id="UP000284338"/>
    </source>
</evidence>
<gene>
    <name evidence="7" type="ORF">D4100_15320</name>
</gene>
<organism evidence="7 8">
    <name type="scientific">Serratia inhibens</name>
    <dbReference type="NCBI Taxonomy" id="2338073"/>
    <lineage>
        <taxon>Bacteria</taxon>
        <taxon>Pseudomonadati</taxon>
        <taxon>Pseudomonadota</taxon>
        <taxon>Gammaproteobacteria</taxon>
        <taxon>Enterobacterales</taxon>
        <taxon>Yersiniaceae</taxon>
        <taxon>Serratia</taxon>
    </lineage>
</organism>
<dbReference type="Gene3D" id="2.60.40.3310">
    <property type="match status" value="1"/>
</dbReference>
<keyword evidence="3" id="KW-0281">Fimbrium</keyword>
<dbReference type="RefSeq" id="WP_119804694.1">
    <property type="nucleotide sequence ID" value="NZ_QYYG01000004.1"/>
</dbReference>
<keyword evidence="8" id="KW-1185">Reference proteome</keyword>
<protein>
    <submittedName>
        <fullName evidence="7">Fimbrial protein</fullName>
    </submittedName>
</protein>
<keyword evidence="4" id="KW-0472">Membrane</keyword>
<dbReference type="InterPro" id="IPR000259">
    <property type="entry name" value="Adhesion_dom_fimbrial"/>
</dbReference>
<keyword evidence="4" id="KW-0812">Transmembrane</keyword>
<evidence type="ECO:0000256" key="4">
    <source>
        <dbReference type="SAM" id="Phobius"/>
    </source>
</evidence>
<feature type="domain" description="Fimbrial-type adhesion" evidence="5">
    <location>
        <begin position="198"/>
        <end position="333"/>
    </location>
</feature>
<feature type="transmembrane region" description="Helical" evidence="4">
    <location>
        <begin position="27"/>
        <end position="48"/>
    </location>
</feature>
<dbReference type="PANTHER" id="PTHR33420">
    <property type="entry name" value="FIMBRIAL SUBUNIT ELFA-RELATED"/>
    <property type="match status" value="1"/>
</dbReference>
<evidence type="ECO:0000256" key="3">
    <source>
        <dbReference type="ARBA" id="ARBA00023263"/>
    </source>
</evidence>
<dbReference type="SUPFAM" id="SSF49401">
    <property type="entry name" value="Bacterial adhesins"/>
    <property type="match status" value="1"/>
</dbReference>
<proteinExistence type="inferred from homology"/>
<dbReference type="InterPro" id="IPR050263">
    <property type="entry name" value="Bact_Fimbrial_Adh_Pro"/>
</dbReference>
<dbReference type="EMBL" id="QYYG01000004">
    <property type="protein sequence ID" value="RJF55026.1"/>
    <property type="molecule type" value="Genomic_DNA"/>
</dbReference>
<evidence type="ECO:0000259" key="6">
    <source>
        <dbReference type="Pfam" id="PF22003"/>
    </source>
</evidence>
<dbReference type="Pfam" id="PF22003">
    <property type="entry name" value="MrkDrd"/>
    <property type="match status" value="1"/>
</dbReference>
<dbReference type="Proteomes" id="UP000284338">
    <property type="component" value="Unassembled WGS sequence"/>
</dbReference>
<evidence type="ECO:0000256" key="2">
    <source>
        <dbReference type="ARBA" id="ARBA00006671"/>
    </source>
</evidence>
<comment type="similarity">
    <text evidence="2">Belongs to the fimbrial protein family.</text>
</comment>
<keyword evidence="4" id="KW-1133">Transmembrane helix</keyword>
<comment type="subcellular location">
    <subcellularLocation>
        <location evidence="1">Fimbrium</location>
    </subcellularLocation>
</comment>
<comment type="caution">
    <text evidence="7">The sequence shown here is derived from an EMBL/GenBank/DDBJ whole genome shotgun (WGS) entry which is preliminary data.</text>
</comment>
<dbReference type="Gene3D" id="2.60.40.1090">
    <property type="entry name" value="Fimbrial-type adhesion domain"/>
    <property type="match status" value="1"/>
</dbReference>